<gene>
    <name evidence="2" type="ORF">H6A31_10230</name>
</gene>
<feature type="transmembrane region" description="Helical" evidence="1">
    <location>
        <begin position="120"/>
        <end position="139"/>
    </location>
</feature>
<feature type="transmembrane region" description="Helical" evidence="1">
    <location>
        <begin position="222"/>
        <end position="244"/>
    </location>
</feature>
<feature type="transmembrane region" description="Helical" evidence="1">
    <location>
        <begin position="364"/>
        <end position="384"/>
    </location>
</feature>
<feature type="transmembrane region" description="Helical" evidence="1">
    <location>
        <begin position="151"/>
        <end position="172"/>
    </location>
</feature>
<feature type="transmembrane region" description="Helical" evidence="1">
    <location>
        <begin position="325"/>
        <end position="352"/>
    </location>
</feature>
<sequence>MRLDKKILYFILYWILYSGLIEIYIIRTPFIPIVADFLLIILLIKRTAFKASQIKKCLGHVIPIIIYLFITLGTISSLLNLITVPTYLWGLHYYIRYWILLICAYRTFNKHDVLKIKRILYKATFINIILCIIQVAMGIKGDPLGGTFSGGNAEIALLIIMMTIIVSCDYFYKYISLKKALLIVCGFLFIAILGEIKFLYFVIPLCMYGCYTFIKKGSIKPIIILIILFFTFIPIMKGVLSLYYDENYVEMVFDENKIDENIHSAHNFQERGMNRGTSVQIVTTYILKNKYDLLFGKGIGAGSASSLFSSSIYQEFRDTNYYNFTLAYVLVECGWIGLILFCLTYAFLFLRFFRIYLTYTDSQIKYWTICGSLGSVMTGMLIWYNAEVLFAFYIYFFFYSICFIAIRERKQFLRDQIKINGKSICNSSCIQR</sequence>
<protein>
    <recommendedName>
        <fullName evidence="4">O-antigen ligase domain-containing protein</fullName>
    </recommendedName>
</protein>
<reference evidence="2 3" key="1">
    <citation type="journal article" date="2021" name="Sci. Rep.">
        <title>The distribution of antibiotic resistance genes in chicken gut microbiota commensals.</title>
        <authorList>
            <person name="Juricova H."/>
            <person name="Matiasovicova J."/>
            <person name="Kubasova T."/>
            <person name="Cejkova D."/>
            <person name="Rychlik I."/>
        </authorList>
    </citation>
    <scope>NUCLEOTIDE SEQUENCE [LARGE SCALE GENOMIC DNA]</scope>
    <source>
        <strain evidence="2 3">An801</strain>
    </source>
</reference>
<name>A0ABS2EWI8_9BACE</name>
<keyword evidence="1" id="KW-0472">Membrane</keyword>
<dbReference type="EMBL" id="JACJJW010000027">
    <property type="protein sequence ID" value="MBM6759050.1"/>
    <property type="molecule type" value="Genomic_DNA"/>
</dbReference>
<organism evidence="2 3">
    <name type="scientific">Bacteroides mediterraneensis</name>
    <dbReference type="NCBI Taxonomy" id="1841856"/>
    <lineage>
        <taxon>Bacteria</taxon>
        <taxon>Pseudomonadati</taxon>
        <taxon>Bacteroidota</taxon>
        <taxon>Bacteroidia</taxon>
        <taxon>Bacteroidales</taxon>
        <taxon>Bacteroidaceae</taxon>
        <taxon>Bacteroides</taxon>
    </lineage>
</organism>
<keyword evidence="1" id="KW-1133">Transmembrane helix</keyword>
<feature type="transmembrane region" description="Helical" evidence="1">
    <location>
        <begin position="294"/>
        <end position="313"/>
    </location>
</feature>
<evidence type="ECO:0000256" key="1">
    <source>
        <dbReference type="SAM" id="Phobius"/>
    </source>
</evidence>
<feature type="transmembrane region" description="Helical" evidence="1">
    <location>
        <begin position="61"/>
        <end position="82"/>
    </location>
</feature>
<accession>A0ABS2EWI8</accession>
<comment type="caution">
    <text evidence="2">The sequence shown here is derived from an EMBL/GenBank/DDBJ whole genome shotgun (WGS) entry which is preliminary data.</text>
</comment>
<keyword evidence="3" id="KW-1185">Reference proteome</keyword>
<evidence type="ECO:0000313" key="3">
    <source>
        <dbReference type="Proteomes" id="UP000703295"/>
    </source>
</evidence>
<evidence type="ECO:0000313" key="2">
    <source>
        <dbReference type="EMBL" id="MBM6759050.1"/>
    </source>
</evidence>
<keyword evidence="1" id="KW-0812">Transmembrane</keyword>
<evidence type="ECO:0008006" key="4">
    <source>
        <dbReference type="Google" id="ProtNLM"/>
    </source>
</evidence>
<feature type="transmembrane region" description="Helical" evidence="1">
    <location>
        <begin position="7"/>
        <end position="25"/>
    </location>
</feature>
<feature type="transmembrane region" description="Helical" evidence="1">
    <location>
        <begin position="390"/>
        <end position="406"/>
    </location>
</feature>
<proteinExistence type="predicted"/>
<dbReference type="RefSeq" id="WP_204476220.1">
    <property type="nucleotide sequence ID" value="NZ_JACJJW010000027.1"/>
</dbReference>
<feature type="transmembrane region" description="Helical" evidence="1">
    <location>
        <begin position="31"/>
        <end position="49"/>
    </location>
</feature>
<feature type="transmembrane region" description="Helical" evidence="1">
    <location>
        <begin position="181"/>
        <end position="202"/>
    </location>
</feature>
<dbReference type="Proteomes" id="UP000703295">
    <property type="component" value="Unassembled WGS sequence"/>
</dbReference>
<feature type="transmembrane region" description="Helical" evidence="1">
    <location>
        <begin position="88"/>
        <end position="108"/>
    </location>
</feature>